<dbReference type="PROSITE" id="PS50271">
    <property type="entry name" value="ZF_UBP"/>
    <property type="match status" value="1"/>
</dbReference>
<evidence type="ECO:0000313" key="3">
    <source>
        <dbReference type="Proteomes" id="UP000661607"/>
    </source>
</evidence>
<name>A0ABR9KJY5_9ACTN</name>
<keyword evidence="3" id="KW-1185">Reference proteome</keyword>
<accession>A0ABR9KJY5</accession>
<dbReference type="SUPFAM" id="SSF57850">
    <property type="entry name" value="RING/U-box"/>
    <property type="match status" value="1"/>
</dbReference>
<dbReference type="InterPro" id="IPR001607">
    <property type="entry name" value="Znf_UBP"/>
</dbReference>
<organism evidence="2 3">
    <name type="scientific">Nonomuraea africana</name>
    <dbReference type="NCBI Taxonomy" id="46171"/>
    <lineage>
        <taxon>Bacteria</taxon>
        <taxon>Bacillati</taxon>
        <taxon>Actinomycetota</taxon>
        <taxon>Actinomycetes</taxon>
        <taxon>Streptosporangiales</taxon>
        <taxon>Streptosporangiaceae</taxon>
        <taxon>Nonomuraea</taxon>
    </lineage>
</organism>
<dbReference type="SMART" id="SM00290">
    <property type="entry name" value="ZnF_UBP"/>
    <property type="match status" value="1"/>
</dbReference>
<sequence length="103" mass="11297">MALDVYGMNVTARSGPNGQAPRCDHLDLLPSVERGAPECQQCLASGLAWTRLLVCLTCGWVACSDDSPGSHAREHYRETDHPVVAALESETTWRWCYIHGKAV</sequence>
<feature type="domain" description="UBP-type" evidence="1">
    <location>
        <begin position="21"/>
        <end position="103"/>
    </location>
</feature>
<comment type="caution">
    <text evidence="2">The sequence shown here is derived from an EMBL/GenBank/DDBJ whole genome shotgun (WGS) entry which is preliminary data.</text>
</comment>
<dbReference type="Proteomes" id="UP000661607">
    <property type="component" value="Unassembled WGS sequence"/>
</dbReference>
<gene>
    <name evidence="2" type="ORF">H4W81_004722</name>
</gene>
<dbReference type="InterPro" id="IPR013083">
    <property type="entry name" value="Znf_RING/FYVE/PHD"/>
</dbReference>
<reference evidence="2 3" key="1">
    <citation type="submission" date="2020-10" db="EMBL/GenBank/DDBJ databases">
        <title>Sequencing the genomes of 1000 actinobacteria strains.</title>
        <authorList>
            <person name="Klenk H.-P."/>
        </authorList>
    </citation>
    <scope>NUCLEOTIDE SEQUENCE [LARGE SCALE GENOMIC DNA]</scope>
    <source>
        <strain evidence="2 3">DSM 43748</strain>
    </source>
</reference>
<evidence type="ECO:0000313" key="2">
    <source>
        <dbReference type="EMBL" id="MBE1561943.1"/>
    </source>
</evidence>
<protein>
    <submittedName>
        <fullName evidence="2">UBP type Zn finger protein</fullName>
    </submittedName>
</protein>
<dbReference type="Gene3D" id="3.30.40.10">
    <property type="entry name" value="Zinc/RING finger domain, C3HC4 (zinc finger)"/>
    <property type="match status" value="1"/>
</dbReference>
<evidence type="ECO:0000259" key="1">
    <source>
        <dbReference type="PROSITE" id="PS50271"/>
    </source>
</evidence>
<dbReference type="EMBL" id="JADBEF010000001">
    <property type="protein sequence ID" value="MBE1561943.1"/>
    <property type="molecule type" value="Genomic_DNA"/>
</dbReference>
<dbReference type="Pfam" id="PF02148">
    <property type="entry name" value="zf-UBP"/>
    <property type="match status" value="1"/>
</dbReference>
<dbReference type="RefSeq" id="WP_358527247.1">
    <property type="nucleotide sequence ID" value="NZ_JBFAKZ010000020.1"/>
</dbReference>
<proteinExistence type="predicted"/>